<keyword evidence="3" id="KW-0997">Cell inner membrane</keyword>
<dbReference type="STRING" id="202956.BJN41_01440"/>
<keyword evidence="6 8" id="KW-1133">Transmembrane helix</keyword>
<keyword evidence="2" id="KW-1003">Cell membrane</keyword>
<evidence type="ECO:0000256" key="1">
    <source>
        <dbReference type="ARBA" id="ARBA00004429"/>
    </source>
</evidence>
<organism evidence="11 12">
    <name type="scientific">Acinetobacter towneri</name>
    <dbReference type="NCBI Taxonomy" id="202956"/>
    <lineage>
        <taxon>Bacteria</taxon>
        <taxon>Pseudomonadati</taxon>
        <taxon>Pseudomonadota</taxon>
        <taxon>Gammaproteobacteria</taxon>
        <taxon>Moraxellales</taxon>
        <taxon>Moraxellaceae</taxon>
        <taxon>Acinetobacter</taxon>
    </lineage>
</organism>
<feature type="transmembrane region" description="Helical" evidence="8">
    <location>
        <begin position="174"/>
        <end position="194"/>
    </location>
</feature>
<accession>A0A1E8E5A6</accession>
<evidence type="ECO:0000259" key="10">
    <source>
        <dbReference type="Pfam" id="PF08019"/>
    </source>
</evidence>
<dbReference type="NCBIfam" id="NF028537">
    <property type="entry name" value="P_eth_NH2_trans"/>
    <property type="match status" value="1"/>
</dbReference>
<dbReference type="Proteomes" id="UP000186931">
    <property type="component" value="Unassembled WGS sequence"/>
</dbReference>
<feature type="domain" description="Sulfatase N-terminal" evidence="9">
    <location>
        <begin position="251"/>
        <end position="543"/>
    </location>
</feature>
<evidence type="ECO:0000259" key="9">
    <source>
        <dbReference type="Pfam" id="PF00884"/>
    </source>
</evidence>
<dbReference type="AlphaFoldDB" id="A0A1E8E5A6"/>
<sequence length="573" mass="64366">MSKQTQSPLAPSFLARLRVWQKPISLFYFNLMLALWLGLVLNYGFYEKIKQFTPYQGIKATNLVIATVIVIVSAYHLLLQWLNWRWNAKILASILIVVGGFSAYFVNSLGVVITADQIQNMLQTDVREVRDLWSVRLVVWSVLFVLLPLVLVWSVKIQPTHFARQLLQKTLGSVVSIVLISGLLFCFYVDYAAIFREHRDLKGMLSPQNAIASGLSYYKKKAPKQNLPLLRYGEDAHLIQRAQTGTAPKIMLLVVGETARAESFSLNGYAKNTNPELSKLPVINFTQVNSCGTATAVSVPCMFSGMPRQNYDEQLASHREGLLDIAQRAGYQVTWIDNNSGCKGACDRVQQYQIPAALKQKWCDASGECLDEILVDSLQAYLAQLDPKDTRSHLIVLHQMGSHGPAYFKRSTAAYQPFQPTCNSNAIQGCTADALRNSYDNSIVYTDHVLSQLIQTLAQQKHYQTGFWYLSDHGESTGEHGLYLHGAPYSMAPTQQTHVPMLMWFSETWQQQNSAQVNCLKAQRQATLSQDNLFPSLLGLLDVNSKVIDPKNDMLNQCHTPYIAQPQHESSHA</sequence>
<evidence type="ECO:0000313" key="12">
    <source>
        <dbReference type="Proteomes" id="UP000186931"/>
    </source>
</evidence>
<dbReference type="InterPro" id="IPR058130">
    <property type="entry name" value="PEA_transf_C"/>
</dbReference>
<dbReference type="PANTHER" id="PTHR30443:SF0">
    <property type="entry name" value="PHOSPHOETHANOLAMINE TRANSFERASE EPTA"/>
    <property type="match status" value="1"/>
</dbReference>
<dbReference type="RefSeq" id="WP_070152483.1">
    <property type="nucleotide sequence ID" value="NZ_MKQS01000001.1"/>
</dbReference>
<dbReference type="GO" id="GO:0005886">
    <property type="term" value="C:plasma membrane"/>
    <property type="evidence" value="ECO:0007669"/>
    <property type="project" value="UniProtKB-SubCell"/>
</dbReference>
<reference evidence="11 12" key="1">
    <citation type="submission" date="2016-10" db="EMBL/GenBank/DDBJ databases">
        <title>Genome of airborne Acinetobacter sp. 5-2Ac02 in the hospital environment: Species near to Acinetobacter towneri.</title>
        <authorList>
            <person name="Barbosa B."/>
            <person name="Fernandez-Garcia L."/>
            <person name="Gato E."/>
            <person name="Leao R."/>
            <person name="Albano R."/>
            <person name="Fernandez B."/>
            <person name="Fernandez-Cuenca F."/>
            <person name="Marques E."/>
            <person name="Tomas M."/>
        </authorList>
    </citation>
    <scope>NUCLEOTIDE SEQUENCE [LARGE SCALE GENOMIC DNA]</scope>
    <source>
        <strain evidence="11 12">5-2Ac02</strain>
    </source>
</reference>
<evidence type="ECO:0000256" key="3">
    <source>
        <dbReference type="ARBA" id="ARBA00022519"/>
    </source>
</evidence>
<feature type="domain" description="Phosphoethanolamine transferase N-terminal" evidence="10">
    <location>
        <begin position="72"/>
        <end position="221"/>
    </location>
</feature>
<evidence type="ECO:0000313" key="11">
    <source>
        <dbReference type="EMBL" id="OFE44807.1"/>
    </source>
</evidence>
<dbReference type="InterPro" id="IPR040423">
    <property type="entry name" value="PEA_transferase"/>
</dbReference>
<dbReference type="PANTHER" id="PTHR30443">
    <property type="entry name" value="INNER MEMBRANE PROTEIN"/>
    <property type="match status" value="1"/>
</dbReference>
<feature type="transmembrane region" description="Helical" evidence="8">
    <location>
        <begin position="58"/>
        <end position="78"/>
    </location>
</feature>
<dbReference type="InterPro" id="IPR017850">
    <property type="entry name" value="Alkaline_phosphatase_core_sf"/>
</dbReference>
<keyword evidence="4 11" id="KW-0808">Transferase</keyword>
<dbReference type="GO" id="GO:0009244">
    <property type="term" value="P:lipopolysaccharide core region biosynthetic process"/>
    <property type="evidence" value="ECO:0007669"/>
    <property type="project" value="TreeGrafter"/>
</dbReference>
<evidence type="ECO:0000256" key="7">
    <source>
        <dbReference type="ARBA" id="ARBA00023136"/>
    </source>
</evidence>
<dbReference type="InterPro" id="IPR000917">
    <property type="entry name" value="Sulfatase_N"/>
</dbReference>
<dbReference type="EMBL" id="MKQS01000001">
    <property type="protein sequence ID" value="OFE44807.1"/>
    <property type="molecule type" value="Genomic_DNA"/>
</dbReference>
<dbReference type="eggNOG" id="COG2194">
    <property type="taxonomic scope" value="Bacteria"/>
</dbReference>
<dbReference type="SUPFAM" id="SSF53649">
    <property type="entry name" value="Alkaline phosphatase-like"/>
    <property type="match status" value="1"/>
</dbReference>
<feature type="transmembrane region" description="Helical" evidence="8">
    <location>
        <begin position="133"/>
        <end position="154"/>
    </location>
</feature>
<evidence type="ECO:0000256" key="6">
    <source>
        <dbReference type="ARBA" id="ARBA00022989"/>
    </source>
</evidence>
<comment type="subcellular location">
    <subcellularLocation>
        <location evidence="1">Cell inner membrane</location>
        <topology evidence="1">Multi-pass membrane protein</topology>
    </subcellularLocation>
</comment>
<dbReference type="Pfam" id="PF00884">
    <property type="entry name" value="Sulfatase"/>
    <property type="match status" value="1"/>
</dbReference>
<name>A0A1E8E5A6_9GAMM</name>
<keyword evidence="5 8" id="KW-0812">Transmembrane</keyword>
<feature type="transmembrane region" description="Helical" evidence="8">
    <location>
        <begin position="90"/>
        <end position="113"/>
    </location>
</feature>
<dbReference type="CDD" id="cd16017">
    <property type="entry name" value="LptA"/>
    <property type="match status" value="1"/>
</dbReference>
<dbReference type="Pfam" id="PF08019">
    <property type="entry name" value="EptA_B_N"/>
    <property type="match status" value="1"/>
</dbReference>
<evidence type="ECO:0000256" key="8">
    <source>
        <dbReference type="SAM" id="Phobius"/>
    </source>
</evidence>
<evidence type="ECO:0000256" key="4">
    <source>
        <dbReference type="ARBA" id="ARBA00022679"/>
    </source>
</evidence>
<evidence type="ECO:0000256" key="2">
    <source>
        <dbReference type="ARBA" id="ARBA00022475"/>
    </source>
</evidence>
<protein>
    <submittedName>
        <fullName evidence="11">Lipid A phosphoethanolamine transferase</fullName>
    </submittedName>
</protein>
<dbReference type="GO" id="GO:0016776">
    <property type="term" value="F:phosphotransferase activity, phosphate group as acceptor"/>
    <property type="evidence" value="ECO:0007669"/>
    <property type="project" value="TreeGrafter"/>
</dbReference>
<proteinExistence type="predicted"/>
<evidence type="ECO:0000256" key="5">
    <source>
        <dbReference type="ARBA" id="ARBA00022692"/>
    </source>
</evidence>
<dbReference type="InterPro" id="IPR012549">
    <property type="entry name" value="EptA-like_N"/>
</dbReference>
<dbReference type="Gene3D" id="3.40.720.10">
    <property type="entry name" value="Alkaline Phosphatase, subunit A"/>
    <property type="match status" value="1"/>
</dbReference>
<gene>
    <name evidence="11" type="ORF">BJN41_01440</name>
</gene>
<keyword evidence="7 8" id="KW-0472">Membrane</keyword>
<comment type="caution">
    <text evidence="11">The sequence shown here is derived from an EMBL/GenBank/DDBJ whole genome shotgun (WGS) entry which is preliminary data.</text>
</comment>
<feature type="transmembrane region" description="Helical" evidence="8">
    <location>
        <begin position="26"/>
        <end position="46"/>
    </location>
</feature>